<feature type="region of interest" description="Disordered" evidence="1">
    <location>
        <begin position="1"/>
        <end position="26"/>
    </location>
</feature>
<accession>A0ABW4C4J3</accession>
<name>A0ABW4C4J3_9LACO</name>
<dbReference type="RefSeq" id="WP_137636109.1">
    <property type="nucleotide sequence ID" value="NZ_BJDL01000033.1"/>
</dbReference>
<protein>
    <submittedName>
        <fullName evidence="2">Uncharacterized protein</fullName>
    </submittedName>
</protein>
<comment type="caution">
    <text evidence="2">The sequence shown here is derived from an EMBL/GenBank/DDBJ whole genome shotgun (WGS) entry which is preliminary data.</text>
</comment>
<sequence length="78" mass="9494">MQDSITKQASQHQSTEDKRTPSIDEESLAAVNRMRRELRQPPLRMAKYLELIRTPDQRMARMLARPHYRFHWWQRLFG</sequence>
<evidence type="ECO:0000313" key="2">
    <source>
        <dbReference type="EMBL" id="MFD1421399.1"/>
    </source>
</evidence>
<dbReference type="Proteomes" id="UP001597188">
    <property type="component" value="Unassembled WGS sequence"/>
</dbReference>
<reference evidence="3" key="1">
    <citation type="journal article" date="2019" name="Int. J. Syst. Evol. Microbiol.">
        <title>The Global Catalogue of Microorganisms (GCM) 10K type strain sequencing project: providing services to taxonomists for standard genome sequencing and annotation.</title>
        <authorList>
            <consortium name="The Broad Institute Genomics Platform"/>
            <consortium name="The Broad Institute Genome Sequencing Center for Infectious Disease"/>
            <person name="Wu L."/>
            <person name="Ma J."/>
        </authorList>
    </citation>
    <scope>NUCLEOTIDE SEQUENCE [LARGE SCALE GENOMIC DNA]</scope>
    <source>
        <strain evidence="3">CCM 8931</strain>
    </source>
</reference>
<proteinExistence type="predicted"/>
<gene>
    <name evidence="2" type="ORF">ACFQ5L_10655</name>
</gene>
<dbReference type="EMBL" id="JBHTOJ010000039">
    <property type="protein sequence ID" value="MFD1421399.1"/>
    <property type="molecule type" value="Genomic_DNA"/>
</dbReference>
<feature type="compositionally biased region" description="Polar residues" evidence="1">
    <location>
        <begin position="1"/>
        <end position="13"/>
    </location>
</feature>
<evidence type="ECO:0000256" key="1">
    <source>
        <dbReference type="SAM" id="MobiDB-lite"/>
    </source>
</evidence>
<evidence type="ECO:0000313" key="3">
    <source>
        <dbReference type="Proteomes" id="UP001597188"/>
    </source>
</evidence>
<keyword evidence="3" id="KW-1185">Reference proteome</keyword>
<organism evidence="2 3">
    <name type="scientific">Lactiplantibacillus songbeiensis</name>
    <dbReference type="NCBI Taxonomy" id="2559920"/>
    <lineage>
        <taxon>Bacteria</taxon>
        <taxon>Bacillati</taxon>
        <taxon>Bacillota</taxon>
        <taxon>Bacilli</taxon>
        <taxon>Lactobacillales</taxon>
        <taxon>Lactobacillaceae</taxon>
        <taxon>Lactiplantibacillus</taxon>
    </lineage>
</organism>